<feature type="transmembrane region" description="Helical" evidence="2">
    <location>
        <begin position="203"/>
        <end position="227"/>
    </location>
</feature>
<keyword evidence="5" id="KW-1185">Reference proteome</keyword>
<keyword evidence="2" id="KW-1133">Transmembrane helix</keyword>
<feature type="signal peptide" evidence="3">
    <location>
        <begin position="1"/>
        <end position="19"/>
    </location>
</feature>
<organism evidence="4 5">
    <name type="scientific">Polyplosphaeria fusca</name>
    <dbReference type="NCBI Taxonomy" id="682080"/>
    <lineage>
        <taxon>Eukaryota</taxon>
        <taxon>Fungi</taxon>
        <taxon>Dikarya</taxon>
        <taxon>Ascomycota</taxon>
        <taxon>Pezizomycotina</taxon>
        <taxon>Dothideomycetes</taxon>
        <taxon>Pleosporomycetidae</taxon>
        <taxon>Pleosporales</taxon>
        <taxon>Tetraplosphaeriaceae</taxon>
        <taxon>Polyplosphaeria</taxon>
    </lineage>
</organism>
<name>A0A9P4R5L8_9PLEO</name>
<dbReference type="OrthoDB" id="5215637at2759"/>
<sequence>MLLPATLPLLAALAVLARAGNICYLPNGETNRDVPCNASAPASPCCSSTSACLSNGLCIIDADDDSGISYSRGTCTDRSWSSPLCPQMCQLNQDTPTNSSAYDFRAGGVQVWECGAEGYARDAEYCCESAGESTRCCSTTTALLTLASASVGAFTGSAIPTTTSFSSTTQTQSQDSASRTSAAATSGTSAQNSGDGGDDKGPIIGGVVGGVAALAVVVCGVFLWRWWKKGKAAPRGKELEAKEGDVQAEKTYYGSVANNTNAYPAELPGYQLAPQEMLVEERVHELRHR</sequence>
<gene>
    <name evidence="4" type="ORF">EJ04DRAFT_550905</name>
</gene>
<proteinExistence type="predicted"/>
<keyword evidence="2" id="KW-0472">Membrane</keyword>
<evidence type="ECO:0000256" key="2">
    <source>
        <dbReference type="SAM" id="Phobius"/>
    </source>
</evidence>
<evidence type="ECO:0000313" key="5">
    <source>
        <dbReference type="Proteomes" id="UP000799444"/>
    </source>
</evidence>
<keyword evidence="3" id="KW-0732">Signal</keyword>
<accession>A0A9P4R5L8</accession>
<evidence type="ECO:0000313" key="4">
    <source>
        <dbReference type="EMBL" id="KAF2736896.1"/>
    </source>
</evidence>
<protein>
    <submittedName>
        <fullName evidence="4">Uncharacterized protein</fullName>
    </submittedName>
</protein>
<feature type="compositionally biased region" description="Low complexity" evidence="1">
    <location>
        <begin position="163"/>
        <end position="193"/>
    </location>
</feature>
<evidence type="ECO:0000256" key="3">
    <source>
        <dbReference type="SAM" id="SignalP"/>
    </source>
</evidence>
<dbReference type="AlphaFoldDB" id="A0A9P4R5L8"/>
<comment type="caution">
    <text evidence="4">The sequence shown here is derived from an EMBL/GenBank/DDBJ whole genome shotgun (WGS) entry which is preliminary data.</text>
</comment>
<evidence type="ECO:0000256" key="1">
    <source>
        <dbReference type="SAM" id="MobiDB-lite"/>
    </source>
</evidence>
<keyword evidence="2" id="KW-0812">Transmembrane</keyword>
<reference evidence="4" key="1">
    <citation type="journal article" date="2020" name="Stud. Mycol.">
        <title>101 Dothideomycetes genomes: a test case for predicting lifestyles and emergence of pathogens.</title>
        <authorList>
            <person name="Haridas S."/>
            <person name="Albert R."/>
            <person name="Binder M."/>
            <person name="Bloem J."/>
            <person name="Labutti K."/>
            <person name="Salamov A."/>
            <person name="Andreopoulos B."/>
            <person name="Baker S."/>
            <person name="Barry K."/>
            <person name="Bills G."/>
            <person name="Bluhm B."/>
            <person name="Cannon C."/>
            <person name="Castanera R."/>
            <person name="Culley D."/>
            <person name="Daum C."/>
            <person name="Ezra D."/>
            <person name="Gonzalez J."/>
            <person name="Henrissat B."/>
            <person name="Kuo A."/>
            <person name="Liang C."/>
            <person name="Lipzen A."/>
            <person name="Lutzoni F."/>
            <person name="Magnuson J."/>
            <person name="Mondo S."/>
            <person name="Nolan M."/>
            <person name="Ohm R."/>
            <person name="Pangilinan J."/>
            <person name="Park H.-J."/>
            <person name="Ramirez L."/>
            <person name="Alfaro M."/>
            <person name="Sun H."/>
            <person name="Tritt A."/>
            <person name="Yoshinaga Y."/>
            <person name="Zwiers L.-H."/>
            <person name="Turgeon B."/>
            <person name="Goodwin S."/>
            <person name="Spatafora J."/>
            <person name="Crous P."/>
            <person name="Grigoriev I."/>
        </authorList>
    </citation>
    <scope>NUCLEOTIDE SEQUENCE</scope>
    <source>
        <strain evidence="4">CBS 125425</strain>
    </source>
</reference>
<dbReference type="EMBL" id="ML996120">
    <property type="protein sequence ID" value="KAF2736896.1"/>
    <property type="molecule type" value="Genomic_DNA"/>
</dbReference>
<feature type="region of interest" description="Disordered" evidence="1">
    <location>
        <begin position="163"/>
        <end position="198"/>
    </location>
</feature>
<feature type="chain" id="PRO_5040161372" evidence="3">
    <location>
        <begin position="20"/>
        <end position="289"/>
    </location>
</feature>
<dbReference type="Proteomes" id="UP000799444">
    <property type="component" value="Unassembled WGS sequence"/>
</dbReference>